<dbReference type="InterPro" id="IPR036894">
    <property type="entry name" value="YbaB-like_sf"/>
</dbReference>
<protein>
    <recommendedName>
        <fullName evidence="2">Nucleoid-associated protein FYJ59_07870</fullName>
    </recommendedName>
</protein>
<evidence type="ECO:0000256" key="3">
    <source>
        <dbReference type="SAM" id="MobiDB-lite"/>
    </source>
</evidence>
<evidence type="ECO:0000256" key="1">
    <source>
        <dbReference type="ARBA" id="ARBA00023125"/>
    </source>
</evidence>
<dbReference type="Pfam" id="PF02575">
    <property type="entry name" value="YbaB_DNA_bd"/>
    <property type="match status" value="1"/>
</dbReference>
<dbReference type="Gene3D" id="3.30.1310.10">
    <property type="entry name" value="Nucleoid-associated protein YbaB-like domain"/>
    <property type="match status" value="1"/>
</dbReference>
<comment type="subcellular location">
    <subcellularLocation>
        <location evidence="2">Cytoplasm</location>
        <location evidence="2">Nucleoid</location>
    </subcellularLocation>
</comment>
<dbReference type="AlphaFoldDB" id="A0A6L5YID7"/>
<accession>A0A6L5YID7</accession>
<dbReference type="PANTHER" id="PTHR33449">
    <property type="entry name" value="NUCLEOID-ASSOCIATED PROTEIN YBAB"/>
    <property type="match status" value="1"/>
</dbReference>
<comment type="subunit">
    <text evidence="2">Homodimer.</text>
</comment>
<reference evidence="4 5" key="1">
    <citation type="submission" date="2019-08" db="EMBL/GenBank/DDBJ databases">
        <title>In-depth cultivation of the pig gut microbiome towards novel bacterial diversity and tailored functional studies.</title>
        <authorList>
            <person name="Wylensek D."/>
            <person name="Hitch T.C.A."/>
            <person name="Clavel T."/>
        </authorList>
    </citation>
    <scope>NUCLEOTIDE SEQUENCE [LARGE SCALE GENOMIC DNA]</scope>
    <source>
        <strain evidence="4 5">WCA3-601-WT-6H</strain>
    </source>
</reference>
<keyword evidence="2" id="KW-0963">Cytoplasm</keyword>
<dbReference type="RefSeq" id="WP_118546517.1">
    <property type="nucleotide sequence ID" value="NZ_VUMU01000007.1"/>
</dbReference>
<evidence type="ECO:0000256" key="2">
    <source>
        <dbReference type="HAMAP-Rule" id="MF_00274"/>
    </source>
</evidence>
<dbReference type="Proteomes" id="UP000476055">
    <property type="component" value="Unassembled WGS sequence"/>
</dbReference>
<evidence type="ECO:0000313" key="4">
    <source>
        <dbReference type="EMBL" id="MST58154.1"/>
    </source>
</evidence>
<gene>
    <name evidence="4" type="ORF">FYJ59_07870</name>
</gene>
<feature type="compositionally biased region" description="Basic and acidic residues" evidence="3">
    <location>
        <begin position="28"/>
        <end position="41"/>
    </location>
</feature>
<name>A0A6L5YID7_9FIRM</name>
<dbReference type="PIRSF" id="PIRSF004555">
    <property type="entry name" value="UCP004555"/>
    <property type="match status" value="1"/>
</dbReference>
<dbReference type="GO" id="GO:0043590">
    <property type="term" value="C:bacterial nucleoid"/>
    <property type="evidence" value="ECO:0007669"/>
    <property type="project" value="UniProtKB-UniRule"/>
</dbReference>
<dbReference type="GO" id="GO:0005829">
    <property type="term" value="C:cytosol"/>
    <property type="evidence" value="ECO:0007669"/>
    <property type="project" value="TreeGrafter"/>
</dbReference>
<organism evidence="4 5">
    <name type="scientific">Waltera intestinalis</name>
    <dbReference type="NCBI Taxonomy" id="2606635"/>
    <lineage>
        <taxon>Bacteria</taxon>
        <taxon>Bacillati</taxon>
        <taxon>Bacillota</taxon>
        <taxon>Clostridia</taxon>
        <taxon>Lachnospirales</taxon>
        <taxon>Lachnospiraceae</taxon>
        <taxon>Waltera</taxon>
    </lineage>
</organism>
<dbReference type="GO" id="GO:0003677">
    <property type="term" value="F:DNA binding"/>
    <property type="evidence" value="ECO:0007669"/>
    <property type="project" value="UniProtKB-UniRule"/>
</dbReference>
<keyword evidence="5" id="KW-1185">Reference proteome</keyword>
<sequence>MAKRGGFPGGAMPGNMNNLMKQAQRMQRQMEEGQKELETREFSASAGGGAVEVTINGKKEITSIKLAEEIVDPEDIETLQDAIVAAANEALRKADEANAELMGKMTGGLGGFPF</sequence>
<proteinExistence type="inferred from homology"/>
<comment type="similarity">
    <text evidence="2">Belongs to the YbaB/EbfC family.</text>
</comment>
<dbReference type="InterPro" id="IPR004401">
    <property type="entry name" value="YbaB/EbfC"/>
</dbReference>
<feature type="region of interest" description="Disordered" evidence="3">
    <location>
        <begin position="23"/>
        <end position="46"/>
    </location>
</feature>
<dbReference type="SUPFAM" id="SSF82607">
    <property type="entry name" value="YbaB-like"/>
    <property type="match status" value="1"/>
</dbReference>
<dbReference type="PANTHER" id="PTHR33449:SF1">
    <property type="entry name" value="NUCLEOID-ASSOCIATED PROTEIN YBAB"/>
    <property type="match status" value="1"/>
</dbReference>
<comment type="function">
    <text evidence="2">Binds to DNA and alters its conformation. May be involved in regulation of gene expression, nucleoid organization and DNA protection.</text>
</comment>
<dbReference type="NCBIfam" id="TIGR00103">
    <property type="entry name" value="DNA_YbaB_EbfC"/>
    <property type="match status" value="1"/>
</dbReference>
<dbReference type="EMBL" id="VUMU01000007">
    <property type="protein sequence ID" value="MST58154.1"/>
    <property type="molecule type" value="Genomic_DNA"/>
</dbReference>
<evidence type="ECO:0000313" key="5">
    <source>
        <dbReference type="Proteomes" id="UP000476055"/>
    </source>
</evidence>
<dbReference type="HAMAP" id="MF_00274">
    <property type="entry name" value="DNA_YbaB_EbfC"/>
    <property type="match status" value="1"/>
</dbReference>
<keyword evidence="1 2" id="KW-0238">DNA-binding</keyword>
<comment type="caution">
    <text evidence="4">The sequence shown here is derived from an EMBL/GenBank/DDBJ whole genome shotgun (WGS) entry which is preliminary data.</text>
</comment>